<comment type="subcellular location">
    <subcellularLocation>
        <location evidence="1">Nucleus</location>
    </subcellularLocation>
</comment>
<reference evidence="9" key="2">
    <citation type="submission" date="2023-05" db="EMBL/GenBank/DDBJ databases">
        <authorList>
            <person name="Schelkunov M.I."/>
        </authorList>
    </citation>
    <scope>NUCLEOTIDE SEQUENCE</scope>
    <source>
        <strain evidence="9">Hsosn_3</strain>
        <tissue evidence="9">Leaf</tissue>
    </source>
</reference>
<keyword evidence="4" id="KW-0539">Nucleus</keyword>
<dbReference type="PANTHER" id="PTHR47605">
    <property type="entry name" value="TRANSCRIPTIONAL ELONGATION REGULATOR MINIYO"/>
    <property type="match status" value="1"/>
</dbReference>
<comment type="similarity">
    <text evidence="2">Belongs to the RPAP1 family.</text>
</comment>
<feature type="domain" description="RPAP1/MINIYO-like TPR repeats" evidence="8">
    <location>
        <begin position="1267"/>
        <end position="1402"/>
    </location>
</feature>
<feature type="region of interest" description="Disordered" evidence="5">
    <location>
        <begin position="246"/>
        <end position="286"/>
    </location>
</feature>
<evidence type="ECO:0000259" key="8">
    <source>
        <dbReference type="Pfam" id="PF25766"/>
    </source>
</evidence>
<dbReference type="EMBL" id="JAUIZM010000010">
    <property type="protein sequence ID" value="KAK1360547.1"/>
    <property type="molecule type" value="Genomic_DNA"/>
</dbReference>
<dbReference type="InterPro" id="IPR057989">
    <property type="entry name" value="TPR_RPAP1/MINIYO-like"/>
</dbReference>
<evidence type="ECO:0000256" key="4">
    <source>
        <dbReference type="ARBA" id="ARBA00023242"/>
    </source>
</evidence>
<sequence>MKNNGKKQSHAPPMVGGIVEKGFSDNTPLSPSSFQRPTVLPFPVARHRSHGPHWAPKVSHSIGNLNGEDENEDDDNDDGQMMAAFAEPLRRKEKKSVDFSRWREVVGGVFGNDSREEDVEMESADFLKKVVAAEQEDVSDMNIDDASTDVWNEPHSSEHLAYKNPNNPTFGNENMMESLRNSGHGTKYFGLRQEPKTLDSQINDIDAENRARLQKMSADEIAEAQDDLKKRLNPSLLEKLRIRGQNKSKKLKSSTSDVRIGGQVGNLQDENLTDKPTFPQTETTNNHVTKTDSVKMPADSPLLVSDNSCSPWDTWSKRVEAVREMRFSLEGNVIDISGVKSGYSAGNVSERDLLRTEGDPAAAGYTIKEALALIRSVVPGQRVLALHLLASVLNRASSCILQNQVGATWQISNTDRLADWEAIWAFILGPEPELAFALRMSLDDNHDSVVIACAKVIQSALCCDINESFFDISEKTVTYQKGVCTAPVFRSRPRIEDSFLKGGLWKYNTKPSDLLPFDDNTMDYEAEGGKTIQDDIVVAGQDLAAGLVRMGIISRIRYLLEVDPSSVLEECVISILIAIARHSPACADAIMNCERLVQTVVKRFTMKDQMEINSFKIKAVKLMKVLAQYEKNCLKFIKNGTFQEITWHLYRYTSSIDHWVKSGKENCKKSSDLLVEQLRFWKVCIRYGYSVSNLTDLLPSLCIWLDVSTLENVIVNNILDEYTAIANEAYLVLEVLTRRLPNFYSQEELEEVDREDKETWCWSHVGPIVELALKWIAFKSDSHLSKCFEWKNTTRNNSIMKNQMVKSLLWVISSVMHMLSSLLVRVIPEDAFSLQGGHIPWLPEFVPKIGLHVIKQDFLSFTQVTNKDYGKDQSQCGSFLEYLCHLRHESEPEMMFASVICLQGSVQVVLSIDKLIQLADMHTTSFQGFSISREDKILAAGILKSSSVELEMMLITFMNLIASEWQCMQSIEMFGRGGPAPGVGIGWGASGGGFWSTAVLLAQMDATLLIHLLELSPVVCAKDPPNSEEMRFIMQKIDCALHMCLISGPNDRFLLEKLLGYLFQIPVLKCLDLCVREFKQIGWQYKEKDYQHFSDSLTSHFKNRWLSLKKKTGAESKKSHLDHKTPIMKKFNLDTIHEDCYTSNSMVVEWAHQRLPLPSHWFLSSLSTIIEKSAEFSSVSDSLDCKRNAALLEVAKGGLFFLLGIETMSTFLSSNYDTSVQCVPLSWKMHSLSSSLYDGMGVLEDQSRDLYEILQDVYGQLLDKSRLLHKGEMNSLELLRFHSDVHESYSTFIETLTEQFAAVSYGDMIYGRQVAMYLHRFVEAPVRLAAWNSLSNARVLELLPPIEKCIAKAEGYLEPAEDNLKILEAYVKSWTSGALDRASGRGSVAFTLVLHHLASLVFGSPLGDRLTVRNKLVKSLLRDYSGKKQHQRMMMDLIRYKRPSNDQQHGEELIGPHMYEFDKRFDLLKQACEGSTSLLIEVDKLESSFRK</sequence>
<evidence type="ECO:0000256" key="2">
    <source>
        <dbReference type="ARBA" id="ARBA00009953"/>
    </source>
</evidence>
<evidence type="ECO:0000259" key="6">
    <source>
        <dbReference type="Pfam" id="PF08620"/>
    </source>
</evidence>
<evidence type="ECO:0000256" key="1">
    <source>
        <dbReference type="ARBA" id="ARBA00004123"/>
    </source>
</evidence>
<organism evidence="9 10">
    <name type="scientific">Heracleum sosnowskyi</name>
    <dbReference type="NCBI Taxonomy" id="360622"/>
    <lineage>
        <taxon>Eukaryota</taxon>
        <taxon>Viridiplantae</taxon>
        <taxon>Streptophyta</taxon>
        <taxon>Embryophyta</taxon>
        <taxon>Tracheophyta</taxon>
        <taxon>Spermatophyta</taxon>
        <taxon>Magnoliopsida</taxon>
        <taxon>eudicotyledons</taxon>
        <taxon>Gunneridae</taxon>
        <taxon>Pentapetalae</taxon>
        <taxon>asterids</taxon>
        <taxon>campanulids</taxon>
        <taxon>Apiales</taxon>
        <taxon>Apiaceae</taxon>
        <taxon>Apioideae</taxon>
        <taxon>apioid superclade</taxon>
        <taxon>Tordylieae</taxon>
        <taxon>Tordyliinae</taxon>
        <taxon>Heracleum</taxon>
    </lineage>
</organism>
<feature type="compositionally biased region" description="Polar residues" evidence="5">
    <location>
        <begin position="24"/>
        <end position="36"/>
    </location>
</feature>
<evidence type="ECO:0000256" key="3">
    <source>
        <dbReference type="ARBA" id="ARBA00023163"/>
    </source>
</evidence>
<name>A0AAD8H3U0_9APIA</name>
<dbReference type="InterPro" id="IPR016024">
    <property type="entry name" value="ARM-type_fold"/>
</dbReference>
<dbReference type="Proteomes" id="UP001237642">
    <property type="component" value="Unassembled WGS sequence"/>
</dbReference>
<proteinExistence type="inferred from homology"/>
<dbReference type="PANTHER" id="PTHR47605:SF2">
    <property type="entry name" value="TRANSCRIPTIONAL ELONGATION REGULATOR MINIYO"/>
    <property type="match status" value="1"/>
</dbReference>
<keyword evidence="10" id="KW-1185">Reference proteome</keyword>
<keyword evidence="3" id="KW-0804">Transcription</keyword>
<evidence type="ECO:0000256" key="5">
    <source>
        <dbReference type="SAM" id="MobiDB-lite"/>
    </source>
</evidence>
<reference evidence="9" key="1">
    <citation type="submission" date="2023-02" db="EMBL/GenBank/DDBJ databases">
        <title>Genome of toxic invasive species Heracleum sosnowskyi carries increased number of genes despite the absence of recent whole-genome duplications.</title>
        <authorList>
            <person name="Schelkunov M."/>
            <person name="Shtratnikova V."/>
            <person name="Makarenko M."/>
            <person name="Klepikova A."/>
            <person name="Omelchenko D."/>
            <person name="Novikova G."/>
            <person name="Obukhova E."/>
            <person name="Bogdanov V."/>
            <person name="Penin A."/>
            <person name="Logacheva M."/>
        </authorList>
    </citation>
    <scope>NUCLEOTIDE SEQUENCE</scope>
    <source>
        <strain evidence="9">Hsosn_3</strain>
        <tissue evidence="9">Leaf</tissue>
    </source>
</reference>
<dbReference type="InterPro" id="IPR013930">
    <property type="entry name" value="RPAP1_N"/>
</dbReference>
<dbReference type="Pfam" id="PF25766">
    <property type="entry name" value="TPR_RPAP1"/>
    <property type="match status" value="1"/>
</dbReference>
<feature type="region of interest" description="Disordered" evidence="5">
    <location>
        <begin position="1"/>
        <end position="79"/>
    </location>
</feature>
<feature type="domain" description="RPAP1 C-terminal" evidence="6">
    <location>
        <begin position="324"/>
        <end position="396"/>
    </location>
</feature>
<gene>
    <name evidence="9" type="ORF">POM88_045021</name>
</gene>
<dbReference type="InterPro" id="IPR055326">
    <property type="entry name" value="MINIYO"/>
</dbReference>
<feature type="compositionally biased region" description="Acidic residues" evidence="5">
    <location>
        <begin position="67"/>
        <end position="78"/>
    </location>
</feature>
<feature type="domain" description="RPAP1 N-terminal" evidence="7">
    <location>
        <begin position="204"/>
        <end position="247"/>
    </location>
</feature>
<dbReference type="InterPro" id="IPR013929">
    <property type="entry name" value="RPAP1_C"/>
</dbReference>
<evidence type="ECO:0000313" key="9">
    <source>
        <dbReference type="EMBL" id="KAK1360547.1"/>
    </source>
</evidence>
<dbReference type="SUPFAM" id="SSF48371">
    <property type="entry name" value="ARM repeat"/>
    <property type="match status" value="1"/>
</dbReference>
<dbReference type="Pfam" id="PF08620">
    <property type="entry name" value="RPAP1_C"/>
    <property type="match status" value="1"/>
</dbReference>
<accession>A0AAD8H3U0</accession>
<evidence type="ECO:0000259" key="7">
    <source>
        <dbReference type="Pfam" id="PF08621"/>
    </source>
</evidence>
<evidence type="ECO:0000313" key="10">
    <source>
        <dbReference type="Proteomes" id="UP001237642"/>
    </source>
</evidence>
<comment type="caution">
    <text evidence="9">The sequence shown here is derived from an EMBL/GenBank/DDBJ whole genome shotgun (WGS) entry which is preliminary data.</text>
</comment>
<dbReference type="Pfam" id="PF08621">
    <property type="entry name" value="RPAP1_N"/>
    <property type="match status" value="1"/>
</dbReference>
<protein>
    <submittedName>
        <fullName evidence="9">Transcriptional elongation regulator MINIYO</fullName>
    </submittedName>
</protein>